<dbReference type="EMBL" id="BARU01012676">
    <property type="protein sequence ID" value="GAH43779.1"/>
    <property type="molecule type" value="Genomic_DNA"/>
</dbReference>
<protein>
    <recommendedName>
        <fullName evidence="2">Bacterial type II secretion system protein E domain-containing protein</fullName>
    </recommendedName>
</protein>
<dbReference type="AlphaFoldDB" id="X1GQ85"/>
<dbReference type="InterPro" id="IPR027417">
    <property type="entry name" value="P-loop_NTPase"/>
</dbReference>
<gene>
    <name evidence="1" type="ORF">S03H2_23255</name>
</gene>
<proteinExistence type="predicted"/>
<comment type="caution">
    <text evidence="1">The sequence shown here is derived from an EMBL/GenBank/DDBJ whole genome shotgun (WGS) entry which is preliminary data.</text>
</comment>
<evidence type="ECO:0000313" key="1">
    <source>
        <dbReference type="EMBL" id="GAH43779.1"/>
    </source>
</evidence>
<accession>X1GQ85</accession>
<dbReference type="Gene3D" id="3.30.450.90">
    <property type="match status" value="1"/>
</dbReference>
<sequence length="67" mass="7846">MDLETLLKEAQEREASDLHITESAPPIFRINGKLLFTDYKNLSREDTKDMVYGILNDEQKKTFEKNL</sequence>
<evidence type="ECO:0008006" key="2">
    <source>
        <dbReference type="Google" id="ProtNLM"/>
    </source>
</evidence>
<organism evidence="1">
    <name type="scientific">marine sediment metagenome</name>
    <dbReference type="NCBI Taxonomy" id="412755"/>
    <lineage>
        <taxon>unclassified sequences</taxon>
        <taxon>metagenomes</taxon>
        <taxon>ecological metagenomes</taxon>
    </lineage>
</organism>
<reference evidence="1" key="1">
    <citation type="journal article" date="2014" name="Front. Microbiol.">
        <title>High frequency of phylogenetically diverse reductive dehalogenase-homologous genes in deep subseafloor sedimentary metagenomes.</title>
        <authorList>
            <person name="Kawai M."/>
            <person name="Futagami T."/>
            <person name="Toyoda A."/>
            <person name="Takaki Y."/>
            <person name="Nishi S."/>
            <person name="Hori S."/>
            <person name="Arai W."/>
            <person name="Tsubouchi T."/>
            <person name="Morono Y."/>
            <person name="Uchiyama I."/>
            <person name="Ito T."/>
            <person name="Fujiyama A."/>
            <person name="Inagaki F."/>
            <person name="Takami H."/>
        </authorList>
    </citation>
    <scope>NUCLEOTIDE SEQUENCE</scope>
    <source>
        <strain evidence="1">Expedition CK06-06</strain>
    </source>
</reference>
<name>X1GQ85_9ZZZZ</name>
<dbReference type="SUPFAM" id="SSF52540">
    <property type="entry name" value="P-loop containing nucleoside triphosphate hydrolases"/>
    <property type="match status" value="1"/>
</dbReference>
<feature type="non-terminal residue" evidence="1">
    <location>
        <position position="67"/>
    </location>
</feature>